<dbReference type="EMBL" id="VIVR01000001">
    <property type="protein sequence ID" value="TWE16725.1"/>
    <property type="molecule type" value="Genomic_DNA"/>
</dbReference>
<dbReference type="AlphaFoldDB" id="A0A561EM86"/>
<comment type="caution">
    <text evidence="1">The sequence shown here is derived from an EMBL/GenBank/DDBJ whole genome shotgun (WGS) entry which is preliminary data.</text>
</comment>
<reference evidence="1 2" key="1">
    <citation type="submission" date="2019-06" db="EMBL/GenBank/DDBJ databases">
        <title>Sequencing the genomes of 1000 actinobacteria strains.</title>
        <authorList>
            <person name="Klenk H.-P."/>
        </authorList>
    </citation>
    <scope>NUCLEOTIDE SEQUENCE [LARGE SCALE GENOMIC DNA]</scope>
    <source>
        <strain evidence="1 2">DSM 41649</strain>
    </source>
</reference>
<protein>
    <submittedName>
        <fullName evidence="1">Uncharacterized protein (TIGR04255 family)</fullName>
    </submittedName>
</protein>
<dbReference type="Proteomes" id="UP000318416">
    <property type="component" value="Unassembled WGS sequence"/>
</dbReference>
<gene>
    <name evidence="1" type="ORF">FB465_1713</name>
</gene>
<keyword evidence="2" id="KW-1185">Reference proteome</keyword>
<proteinExistence type="predicted"/>
<accession>A0A561EM86</accession>
<organism evidence="1 2">
    <name type="scientific">Kitasatospora atroaurantiaca</name>
    <dbReference type="NCBI Taxonomy" id="285545"/>
    <lineage>
        <taxon>Bacteria</taxon>
        <taxon>Bacillati</taxon>
        <taxon>Actinomycetota</taxon>
        <taxon>Actinomycetes</taxon>
        <taxon>Kitasatosporales</taxon>
        <taxon>Streptomycetaceae</taxon>
        <taxon>Kitasatospora</taxon>
    </lineage>
</organism>
<name>A0A561EM86_9ACTN</name>
<dbReference type="NCBIfam" id="TIGR04255">
    <property type="entry name" value="sporadTIGR04255"/>
    <property type="match status" value="1"/>
</dbReference>
<dbReference type="InterPro" id="IPR026349">
    <property type="entry name" value="CHP04255"/>
</dbReference>
<dbReference type="OrthoDB" id="4068927at2"/>
<evidence type="ECO:0000313" key="2">
    <source>
        <dbReference type="Proteomes" id="UP000318416"/>
    </source>
</evidence>
<evidence type="ECO:0000313" key="1">
    <source>
        <dbReference type="EMBL" id="TWE16725.1"/>
    </source>
</evidence>
<sequence length="264" mass="29463">MGNREIYTNPPLALTVVELRHPASAPLQDADQAALKTLLNSDFPLFKPVRQLTLTVNMPSQGQEQSQTIIPRYMNRDRTAAITFRPDAIAIETTAYKRRSALREILQQAVQARQKVAAVDGVERLGIRYINEVRAPVDSPADWAQWITPALAGMTSLGDSRGGLQSWQGMATFGTPLTGIVVRYGNFEGHAVDPSGDLRRAVTPPPGPFFLADLDTYWTPEDNTPPLEWDLIEPRFDEAALSAYDLFQDLITDRYRQEVLDRAQ</sequence>
<dbReference type="RefSeq" id="WP_145789085.1">
    <property type="nucleotide sequence ID" value="NZ_BAAABR010000002.1"/>
</dbReference>